<reference evidence="1" key="1">
    <citation type="submission" date="2014-09" db="EMBL/GenBank/DDBJ databases">
        <authorList>
            <person name="Magalhaes I.L.F."/>
            <person name="Oliveira U."/>
            <person name="Santos F.R."/>
            <person name="Vidigal T.H.D.A."/>
            <person name="Brescovit A.D."/>
            <person name="Santos A.J."/>
        </authorList>
    </citation>
    <scope>NUCLEOTIDE SEQUENCE</scope>
    <source>
        <tissue evidence="1">Shoot tissue taken approximately 20 cm above the soil surface</tissue>
    </source>
</reference>
<accession>A0A0A8YSJ1</accession>
<name>A0A0A8YSJ1_ARUDO</name>
<dbReference type="EMBL" id="GBRH01268429">
    <property type="protein sequence ID" value="JAD29466.1"/>
    <property type="molecule type" value="Transcribed_RNA"/>
</dbReference>
<reference evidence="1" key="2">
    <citation type="journal article" date="2015" name="Data Brief">
        <title>Shoot transcriptome of the giant reed, Arundo donax.</title>
        <authorList>
            <person name="Barrero R.A."/>
            <person name="Guerrero F.D."/>
            <person name="Moolhuijzen P."/>
            <person name="Goolsby J.A."/>
            <person name="Tidwell J."/>
            <person name="Bellgard S.E."/>
            <person name="Bellgard M.I."/>
        </authorList>
    </citation>
    <scope>NUCLEOTIDE SEQUENCE</scope>
    <source>
        <tissue evidence="1">Shoot tissue taken approximately 20 cm above the soil surface</tissue>
    </source>
</reference>
<organism evidence="1">
    <name type="scientific">Arundo donax</name>
    <name type="common">Giant reed</name>
    <name type="synonym">Donax arundinaceus</name>
    <dbReference type="NCBI Taxonomy" id="35708"/>
    <lineage>
        <taxon>Eukaryota</taxon>
        <taxon>Viridiplantae</taxon>
        <taxon>Streptophyta</taxon>
        <taxon>Embryophyta</taxon>
        <taxon>Tracheophyta</taxon>
        <taxon>Spermatophyta</taxon>
        <taxon>Magnoliopsida</taxon>
        <taxon>Liliopsida</taxon>
        <taxon>Poales</taxon>
        <taxon>Poaceae</taxon>
        <taxon>PACMAD clade</taxon>
        <taxon>Arundinoideae</taxon>
        <taxon>Arundineae</taxon>
        <taxon>Arundo</taxon>
    </lineage>
</organism>
<protein>
    <submittedName>
        <fullName evidence="1">Uncharacterized protein</fullName>
    </submittedName>
</protein>
<proteinExistence type="predicted"/>
<dbReference type="AlphaFoldDB" id="A0A0A8YSJ1"/>
<sequence length="18" mass="2198">MKKEKVCGRRKKNDGWSF</sequence>
<evidence type="ECO:0000313" key="1">
    <source>
        <dbReference type="EMBL" id="JAD29466.1"/>
    </source>
</evidence>